<accession>A0ACC0WY18</accession>
<comment type="caution">
    <text evidence="1">The sequence shown here is derived from an EMBL/GenBank/DDBJ whole genome shotgun (WGS) entry which is preliminary data.</text>
</comment>
<reference evidence="2" key="1">
    <citation type="journal article" date="2023" name="G3 (Bethesda)">
        <title>Genome assembly and association tests identify interacting loci associated with vigor, precocity, and sex in interspecific pistachio rootstocks.</title>
        <authorList>
            <person name="Palmer W."/>
            <person name="Jacygrad E."/>
            <person name="Sagayaradj S."/>
            <person name="Cavanaugh K."/>
            <person name="Han R."/>
            <person name="Bertier L."/>
            <person name="Beede B."/>
            <person name="Kafkas S."/>
            <person name="Golino D."/>
            <person name="Preece J."/>
            <person name="Michelmore R."/>
        </authorList>
    </citation>
    <scope>NUCLEOTIDE SEQUENCE [LARGE SCALE GENOMIC DNA]</scope>
</reference>
<dbReference type="Proteomes" id="UP001163603">
    <property type="component" value="Chromosome 15"/>
</dbReference>
<sequence length="127" mass="14237">MTTTCVSFSSILSLLAFYEVPSRASACYLRSAPWISSEMSRPPQNQPPPPMLPHKTPHLKSPRQQQQSLLKPNMPCHPSSPISYFLTPKFHRSSPISYSPMVSQGKTGLKIFICFLVYSPIMLDLPT</sequence>
<organism evidence="1 2">
    <name type="scientific">Pistacia integerrima</name>
    <dbReference type="NCBI Taxonomy" id="434235"/>
    <lineage>
        <taxon>Eukaryota</taxon>
        <taxon>Viridiplantae</taxon>
        <taxon>Streptophyta</taxon>
        <taxon>Embryophyta</taxon>
        <taxon>Tracheophyta</taxon>
        <taxon>Spermatophyta</taxon>
        <taxon>Magnoliopsida</taxon>
        <taxon>eudicotyledons</taxon>
        <taxon>Gunneridae</taxon>
        <taxon>Pentapetalae</taxon>
        <taxon>rosids</taxon>
        <taxon>malvids</taxon>
        <taxon>Sapindales</taxon>
        <taxon>Anacardiaceae</taxon>
        <taxon>Pistacia</taxon>
    </lineage>
</organism>
<name>A0ACC0WY18_9ROSI</name>
<gene>
    <name evidence="1" type="ORF">Pint_29544</name>
</gene>
<dbReference type="EMBL" id="CM047750">
    <property type="protein sequence ID" value="KAJ0007098.1"/>
    <property type="molecule type" value="Genomic_DNA"/>
</dbReference>
<keyword evidence="2" id="KW-1185">Reference proteome</keyword>
<evidence type="ECO:0000313" key="2">
    <source>
        <dbReference type="Proteomes" id="UP001163603"/>
    </source>
</evidence>
<proteinExistence type="predicted"/>
<evidence type="ECO:0000313" key="1">
    <source>
        <dbReference type="EMBL" id="KAJ0007098.1"/>
    </source>
</evidence>
<protein>
    <submittedName>
        <fullName evidence="1">Uncharacterized protein</fullName>
    </submittedName>
</protein>